<proteinExistence type="predicted"/>
<organism evidence="4 5">
    <name type="scientific">Rhynchospora pubera</name>
    <dbReference type="NCBI Taxonomy" id="906938"/>
    <lineage>
        <taxon>Eukaryota</taxon>
        <taxon>Viridiplantae</taxon>
        <taxon>Streptophyta</taxon>
        <taxon>Embryophyta</taxon>
        <taxon>Tracheophyta</taxon>
        <taxon>Spermatophyta</taxon>
        <taxon>Magnoliopsida</taxon>
        <taxon>Liliopsida</taxon>
        <taxon>Poales</taxon>
        <taxon>Cyperaceae</taxon>
        <taxon>Cyperoideae</taxon>
        <taxon>Rhynchosporeae</taxon>
        <taxon>Rhynchospora</taxon>
    </lineage>
</organism>
<gene>
    <name evidence="4" type="ORF">LUZ62_034531</name>
</gene>
<evidence type="ECO:0000313" key="5">
    <source>
        <dbReference type="Proteomes" id="UP001140206"/>
    </source>
</evidence>
<evidence type="ECO:0000259" key="2">
    <source>
        <dbReference type="Pfam" id="PF23559"/>
    </source>
</evidence>
<evidence type="ECO:0000259" key="3">
    <source>
        <dbReference type="Pfam" id="PF23598"/>
    </source>
</evidence>
<name>A0AAV8EUX5_9POAL</name>
<dbReference type="PANTHER" id="PTHR47186:SF49">
    <property type="entry name" value="NB-ARC DOMAIN-CONTAINING PROTEIN"/>
    <property type="match status" value="1"/>
</dbReference>
<dbReference type="PANTHER" id="PTHR47186">
    <property type="entry name" value="LEUCINE-RICH REPEAT-CONTAINING PROTEIN 57"/>
    <property type="match status" value="1"/>
</dbReference>
<sequence>MLRVYIFDELVQRSMLQPSQFCKTKNEGYIMHDLIHDLAIFIAENQCLSVMDNEKTSISTNLLHASFVPSRDQVTLNFHVLGRARQLRTLIVPMSRHMQSSIYNLPNSETREVQFDERDFRNSYFWNVSAQLNYMEYEWSEPMIMFQDHVVDQKHTAMVKAFQCYNSSGYEISESMIQMFQQLRVLGLSYTGLEKLPNLIGELKHLRYLSLKETSITCLPESLCKLYNLQVLDLDRCENLCKLPRGMKNLTELRHLTLPILHDSHLCMPRGMGNLTNLQTLSAFYVGGDVYHCGIDELTGLLNLKGELKIYGLDRVLQQNFPDLSTMRSVKKLILHWNNGSLVKCNYGDTEDDQSQYINATSVLNGLEPPKSIEELVVKVFDGSRLPSWMGNCSYLNLSSMRLDFCNDSCTELPPLGRLPFLKYLSVQGMNALRRIGPEFCGCTSRVAKCFPRLETLEFSEMLSWEEWDCNFHENSFRSLSELTIGSCSRLLKLPPGLSPSISTLELQDCDSLDSIPMLPSLTSLRLWGSCPFYLWSRSLCLPNLNHLLISFYQLHILEFFANLPMLNIVRLENCKIEEVIGLQHLKSLKIMELCGCPDLKLTQDILQQSNFCVMFAP</sequence>
<dbReference type="Proteomes" id="UP001140206">
    <property type="component" value="Chromosome 2"/>
</dbReference>
<feature type="domain" description="Disease resistance protein winged helix" evidence="2">
    <location>
        <begin position="6"/>
        <end position="39"/>
    </location>
</feature>
<dbReference type="InterPro" id="IPR055414">
    <property type="entry name" value="LRR_R13L4/SHOC2-like"/>
</dbReference>
<reference evidence="4" key="1">
    <citation type="submission" date="2022-08" db="EMBL/GenBank/DDBJ databases">
        <authorList>
            <person name="Marques A."/>
        </authorList>
    </citation>
    <scope>NUCLEOTIDE SEQUENCE</scope>
    <source>
        <strain evidence="4">RhyPub2mFocal</strain>
        <tissue evidence="4">Leaves</tissue>
    </source>
</reference>
<dbReference type="EMBL" id="JAMFTS010000002">
    <property type="protein sequence ID" value="KAJ4783285.1"/>
    <property type="molecule type" value="Genomic_DNA"/>
</dbReference>
<dbReference type="InterPro" id="IPR058922">
    <property type="entry name" value="WHD_DRP"/>
</dbReference>
<keyword evidence="1" id="KW-0677">Repeat</keyword>
<dbReference type="Pfam" id="PF23559">
    <property type="entry name" value="WHD_DRP"/>
    <property type="match status" value="1"/>
</dbReference>
<dbReference type="SUPFAM" id="SSF52058">
    <property type="entry name" value="L domain-like"/>
    <property type="match status" value="1"/>
</dbReference>
<feature type="domain" description="Disease resistance R13L4/SHOC-2-like LRR" evidence="3">
    <location>
        <begin position="175"/>
        <end position="493"/>
    </location>
</feature>
<accession>A0AAV8EUX5</accession>
<keyword evidence="5" id="KW-1185">Reference proteome</keyword>
<dbReference type="Pfam" id="PF23598">
    <property type="entry name" value="LRR_14"/>
    <property type="match status" value="1"/>
</dbReference>
<protein>
    <submittedName>
        <fullName evidence="4">NBS-LRR-like resistance protein</fullName>
    </submittedName>
</protein>
<comment type="caution">
    <text evidence="4">The sequence shown here is derived from an EMBL/GenBank/DDBJ whole genome shotgun (WGS) entry which is preliminary data.</text>
</comment>
<dbReference type="Gene3D" id="3.80.10.10">
    <property type="entry name" value="Ribonuclease Inhibitor"/>
    <property type="match status" value="2"/>
</dbReference>
<evidence type="ECO:0000313" key="4">
    <source>
        <dbReference type="EMBL" id="KAJ4783285.1"/>
    </source>
</evidence>
<dbReference type="AlphaFoldDB" id="A0AAV8EUX5"/>
<evidence type="ECO:0000256" key="1">
    <source>
        <dbReference type="ARBA" id="ARBA00022737"/>
    </source>
</evidence>
<dbReference type="InterPro" id="IPR032675">
    <property type="entry name" value="LRR_dom_sf"/>
</dbReference>